<evidence type="ECO:0000313" key="2">
    <source>
        <dbReference type="Proteomes" id="UP000315759"/>
    </source>
</evidence>
<dbReference type="AlphaFoldDB" id="A0A544VYS4"/>
<dbReference type="EMBL" id="VIFX01000023">
    <property type="protein sequence ID" value="TQR85145.1"/>
    <property type="molecule type" value="Genomic_DNA"/>
</dbReference>
<evidence type="ECO:0000313" key="1">
    <source>
        <dbReference type="EMBL" id="TQR85145.1"/>
    </source>
</evidence>
<dbReference type="Gene3D" id="1.10.8.1060">
    <property type="entry name" value="Corynebacterium glutamicum thioredoxin-dependent arsenate reductase, N-terminal domain"/>
    <property type="match status" value="1"/>
</dbReference>
<proteinExistence type="predicted"/>
<accession>A0A544VYS4</accession>
<reference evidence="1 2" key="1">
    <citation type="submission" date="2018-10" db="EMBL/GenBank/DDBJ databases">
        <title>Draft genome of Mycobacterium hodleri strain B.</title>
        <authorList>
            <person name="Amande T.J."/>
            <person name="Mcgenity T.J."/>
        </authorList>
    </citation>
    <scope>NUCLEOTIDE SEQUENCE [LARGE SCALE GENOMIC DNA]</scope>
    <source>
        <strain evidence="1 2">B</strain>
    </source>
</reference>
<sequence>MESNERAVITQLVDRLRASYPDVSPETVTMVVEHQHAEFDGSRVRDFIPLFVERRARRELATARG</sequence>
<name>A0A544VYS4_9MYCO</name>
<dbReference type="NCBIfam" id="NF046112">
    <property type="entry name" value="MSMEG_6209_Nter"/>
    <property type="match status" value="1"/>
</dbReference>
<dbReference type="RefSeq" id="WP_142553444.1">
    <property type="nucleotide sequence ID" value="NZ_VIFX01000023.1"/>
</dbReference>
<protein>
    <recommendedName>
        <fullName evidence="3">DUF3562 domain-containing protein</fullName>
    </recommendedName>
</protein>
<keyword evidence="2" id="KW-1185">Reference proteome</keyword>
<comment type="caution">
    <text evidence="1">The sequence shown here is derived from an EMBL/GenBank/DDBJ whole genome shotgun (WGS) entry which is preliminary data.</text>
</comment>
<gene>
    <name evidence="1" type="ORF">D8S82_18260</name>
</gene>
<organism evidence="1 2">
    <name type="scientific">Mycolicibacterium hodleri</name>
    <dbReference type="NCBI Taxonomy" id="49897"/>
    <lineage>
        <taxon>Bacteria</taxon>
        <taxon>Bacillati</taxon>
        <taxon>Actinomycetota</taxon>
        <taxon>Actinomycetes</taxon>
        <taxon>Mycobacteriales</taxon>
        <taxon>Mycobacteriaceae</taxon>
        <taxon>Mycolicibacterium</taxon>
    </lineage>
</organism>
<evidence type="ECO:0008006" key="3">
    <source>
        <dbReference type="Google" id="ProtNLM"/>
    </source>
</evidence>
<dbReference type="Proteomes" id="UP000315759">
    <property type="component" value="Unassembled WGS sequence"/>
</dbReference>